<reference evidence="4 5" key="1">
    <citation type="journal article" date="2021" name="Int. J. Syst. Evol. Microbiol.">
        <title>Reticulibacter mediterranei gen. nov., sp. nov., within the new family Reticulibacteraceae fam. nov., and Ktedonospora formicarum gen. nov., sp. nov., Ktedonobacter robiniae sp. nov., Dictyobacter formicarum sp. nov. and Dictyobacter arantiisoli sp. nov., belonging to the class Ktedonobacteria.</title>
        <authorList>
            <person name="Yabe S."/>
            <person name="Zheng Y."/>
            <person name="Wang C.M."/>
            <person name="Sakai Y."/>
            <person name="Abe K."/>
            <person name="Yokota A."/>
            <person name="Donadio S."/>
            <person name="Cavaletti L."/>
            <person name="Monciardini P."/>
        </authorList>
    </citation>
    <scope>NUCLEOTIDE SEQUENCE [LARGE SCALE GENOMIC DNA]</scope>
    <source>
        <strain evidence="4 5">SOSP1-9</strain>
    </source>
</reference>
<evidence type="ECO:0000313" key="5">
    <source>
        <dbReference type="Proteomes" id="UP000635565"/>
    </source>
</evidence>
<dbReference type="SUPFAM" id="SSF46689">
    <property type="entry name" value="Homeodomain-like"/>
    <property type="match status" value="1"/>
</dbReference>
<dbReference type="Proteomes" id="UP000635565">
    <property type="component" value="Unassembled WGS sequence"/>
</dbReference>
<name>A0ABQ3VKK3_9CHLR</name>
<accession>A0ABQ3VKK3</accession>
<feature type="DNA-binding region" description="H-T-H motif" evidence="2">
    <location>
        <begin position="34"/>
        <end position="53"/>
    </location>
</feature>
<dbReference type="Pfam" id="PF00440">
    <property type="entry name" value="TetR_N"/>
    <property type="match status" value="1"/>
</dbReference>
<dbReference type="InterPro" id="IPR009057">
    <property type="entry name" value="Homeodomain-like_sf"/>
</dbReference>
<keyword evidence="1 2" id="KW-0238">DNA-binding</keyword>
<evidence type="ECO:0000313" key="4">
    <source>
        <dbReference type="EMBL" id="GHO85878.1"/>
    </source>
</evidence>
<dbReference type="InterPro" id="IPR036271">
    <property type="entry name" value="Tet_transcr_reg_TetR-rel_C_sf"/>
</dbReference>
<dbReference type="InterPro" id="IPR050109">
    <property type="entry name" value="HTH-type_TetR-like_transc_reg"/>
</dbReference>
<keyword evidence="5" id="KW-1185">Reference proteome</keyword>
<organism evidence="4 5">
    <name type="scientific">Dictyobacter formicarum</name>
    <dbReference type="NCBI Taxonomy" id="2778368"/>
    <lineage>
        <taxon>Bacteria</taxon>
        <taxon>Bacillati</taxon>
        <taxon>Chloroflexota</taxon>
        <taxon>Ktedonobacteria</taxon>
        <taxon>Ktedonobacterales</taxon>
        <taxon>Dictyobacteraceae</taxon>
        <taxon>Dictyobacter</taxon>
    </lineage>
</organism>
<sequence>MEMTLEEARARAKRDQILDGAQRVFLREGFAAASTDALAKEARVSKRTLYAYYPGKEELFVDVVRRLTIENPQTRVLDFVRGLQPRTAEELRKALLTLAEKISGIMMRTEHLALMRAIIADSHRFPQLTETLRSTVPERAAGEVSLMLERARENGVAIRQGDTEVMTRLFIGPLLSYALLDGLLRPASRPQLPGMEKLEEIVDLFMRAIMKNEQPASERSGK</sequence>
<dbReference type="EMBL" id="BNJJ01000010">
    <property type="protein sequence ID" value="GHO85878.1"/>
    <property type="molecule type" value="Genomic_DNA"/>
</dbReference>
<dbReference type="InterPro" id="IPR039536">
    <property type="entry name" value="TetR_C_Proteobacteria"/>
</dbReference>
<dbReference type="PANTHER" id="PTHR30055">
    <property type="entry name" value="HTH-TYPE TRANSCRIPTIONAL REGULATOR RUTR"/>
    <property type="match status" value="1"/>
</dbReference>
<dbReference type="Gene3D" id="1.10.357.10">
    <property type="entry name" value="Tetracycline Repressor, domain 2"/>
    <property type="match status" value="1"/>
</dbReference>
<evidence type="ECO:0000256" key="1">
    <source>
        <dbReference type="ARBA" id="ARBA00023125"/>
    </source>
</evidence>
<evidence type="ECO:0000256" key="2">
    <source>
        <dbReference type="PROSITE-ProRule" id="PRU00335"/>
    </source>
</evidence>
<dbReference type="Pfam" id="PF14246">
    <property type="entry name" value="TetR_C_7"/>
    <property type="match status" value="1"/>
</dbReference>
<proteinExistence type="predicted"/>
<gene>
    <name evidence="4" type="ORF">KSZ_38840</name>
</gene>
<feature type="domain" description="HTH tetR-type" evidence="3">
    <location>
        <begin position="11"/>
        <end position="71"/>
    </location>
</feature>
<dbReference type="PRINTS" id="PR00455">
    <property type="entry name" value="HTHTETR"/>
</dbReference>
<protein>
    <recommendedName>
        <fullName evidence="3">HTH tetR-type domain-containing protein</fullName>
    </recommendedName>
</protein>
<dbReference type="PROSITE" id="PS50977">
    <property type="entry name" value="HTH_TETR_2"/>
    <property type="match status" value="1"/>
</dbReference>
<dbReference type="InterPro" id="IPR001647">
    <property type="entry name" value="HTH_TetR"/>
</dbReference>
<dbReference type="SUPFAM" id="SSF48498">
    <property type="entry name" value="Tetracyclin repressor-like, C-terminal domain"/>
    <property type="match status" value="1"/>
</dbReference>
<dbReference type="PANTHER" id="PTHR30055:SF146">
    <property type="entry name" value="HTH-TYPE TRANSCRIPTIONAL DUAL REGULATOR CECR"/>
    <property type="match status" value="1"/>
</dbReference>
<dbReference type="RefSeq" id="WP_201363514.1">
    <property type="nucleotide sequence ID" value="NZ_BNJJ01000010.1"/>
</dbReference>
<evidence type="ECO:0000259" key="3">
    <source>
        <dbReference type="PROSITE" id="PS50977"/>
    </source>
</evidence>
<comment type="caution">
    <text evidence="4">The sequence shown here is derived from an EMBL/GenBank/DDBJ whole genome shotgun (WGS) entry which is preliminary data.</text>
</comment>